<keyword evidence="2" id="KW-0269">Exonuclease</keyword>
<dbReference type="Gene3D" id="3.60.10.10">
    <property type="entry name" value="Endonuclease/exonuclease/phosphatase"/>
    <property type="match status" value="1"/>
</dbReference>
<dbReference type="GO" id="GO:0004519">
    <property type="term" value="F:endonuclease activity"/>
    <property type="evidence" value="ECO:0007669"/>
    <property type="project" value="UniProtKB-KW"/>
</dbReference>
<dbReference type="RefSeq" id="WP_197551358.1">
    <property type="nucleotide sequence ID" value="NZ_CP063213.1"/>
</dbReference>
<keyword evidence="2" id="KW-0540">Nuclease</keyword>
<keyword evidence="2" id="KW-0378">Hydrolase</keyword>
<reference evidence="2 3" key="1">
    <citation type="submission" date="2020-10" db="EMBL/GenBank/DDBJ databases">
        <title>Trueperella pecoris sp. nov. isolated from bovine and porcine specimens.</title>
        <authorList>
            <person name="Schoenecker L."/>
            <person name="Schnydrig P."/>
            <person name="Brodard I."/>
            <person name="Thomann A."/>
            <person name="Hemphill A."/>
            <person name="Rodriguez-Campos S."/>
            <person name="Perreten V."/>
            <person name="Jores J."/>
            <person name="Kittl S."/>
        </authorList>
    </citation>
    <scope>NUCLEOTIDE SEQUENCE [LARGE SCALE GENOMIC DNA]</scope>
    <source>
        <strain evidence="2 3">15A0121</strain>
    </source>
</reference>
<evidence type="ECO:0000259" key="1">
    <source>
        <dbReference type="Pfam" id="PF03372"/>
    </source>
</evidence>
<protein>
    <submittedName>
        <fullName evidence="2">Endonuclease/exonuclease/phosphatase family protein</fullName>
    </submittedName>
</protein>
<evidence type="ECO:0000313" key="3">
    <source>
        <dbReference type="Proteomes" id="UP000595053"/>
    </source>
</evidence>
<keyword evidence="3" id="KW-1185">Reference proteome</keyword>
<evidence type="ECO:0000313" key="2">
    <source>
        <dbReference type="EMBL" id="QOR45914.1"/>
    </source>
</evidence>
<dbReference type="GO" id="GO:0006506">
    <property type="term" value="P:GPI anchor biosynthetic process"/>
    <property type="evidence" value="ECO:0007669"/>
    <property type="project" value="TreeGrafter"/>
</dbReference>
<dbReference type="Proteomes" id="UP000595053">
    <property type="component" value="Chromosome"/>
</dbReference>
<keyword evidence="2" id="KW-0255">Endonuclease</keyword>
<dbReference type="GO" id="GO:0004527">
    <property type="term" value="F:exonuclease activity"/>
    <property type="evidence" value="ECO:0007669"/>
    <property type="project" value="UniProtKB-KW"/>
</dbReference>
<proteinExistence type="predicted"/>
<dbReference type="Pfam" id="PF03372">
    <property type="entry name" value="Exo_endo_phos"/>
    <property type="match status" value="1"/>
</dbReference>
<dbReference type="SUPFAM" id="SSF56219">
    <property type="entry name" value="DNase I-like"/>
    <property type="match status" value="1"/>
</dbReference>
<feature type="domain" description="Endonuclease/exonuclease/phosphatase" evidence="1">
    <location>
        <begin position="5"/>
        <end position="268"/>
    </location>
</feature>
<dbReference type="AlphaFoldDB" id="A0A7M1QWM6"/>
<accession>A0A7M1QWM6</accession>
<organism evidence="2 3">
    <name type="scientific">Trueperella pecoris</name>
    <dbReference type="NCBI Taxonomy" id="2733571"/>
    <lineage>
        <taxon>Bacteria</taxon>
        <taxon>Bacillati</taxon>
        <taxon>Actinomycetota</taxon>
        <taxon>Actinomycetes</taxon>
        <taxon>Actinomycetales</taxon>
        <taxon>Actinomycetaceae</taxon>
        <taxon>Trueperella</taxon>
    </lineage>
</organism>
<dbReference type="PANTHER" id="PTHR14859:SF15">
    <property type="entry name" value="ENDONUCLEASE_EXONUCLEASE_PHOSPHATASE DOMAIN-CONTAINING PROTEIN"/>
    <property type="match status" value="1"/>
</dbReference>
<dbReference type="GO" id="GO:0016020">
    <property type="term" value="C:membrane"/>
    <property type="evidence" value="ECO:0007669"/>
    <property type="project" value="GOC"/>
</dbReference>
<dbReference type="EMBL" id="CP063213">
    <property type="protein sequence ID" value="QOR45914.1"/>
    <property type="molecule type" value="Genomic_DNA"/>
</dbReference>
<sequence>MLRVLTFNIQYGEPVPACSPAAVAALADGRGGSVGSGLRSARVLARAISALGVDVVGMQEVDRGKMRSHGVDQLDVVAQECRMTPLFAQTRRRYGNGLLTRLPVKRARVLRLVGRRTPFIHDGRRGDFLSELKRRRINGWRLKWPDRRACLYAQLDGPEGPLVVGVAHLSTVRDVARRQFRDVLTGFDKFAPGIPAVLIGDMNLRIEHVEEELEKRNNRRGTPGSRFEILHRGNGSPSWAPIIQIDHVVGRGFVGVSSTVMQMPVSDHAAVVVELGQSGDEGEGNPHGQK</sequence>
<dbReference type="PANTHER" id="PTHR14859">
    <property type="entry name" value="CALCOFLUOR WHITE HYPERSENSITIVE PROTEIN PRECURSOR"/>
    <property type="match status" value="1"/>
</dbReference>
<dbReference type="InterPro" id="IPR051916">
    <property type="entry name" value="GPI-anchor_lipid_remodeler"/>
</dbReference>
<dbReference type="InterPro" id="IPR005135">
    <property type="entry name" value="Endo/exonuclease/phosphatase"/>
</dbReference>
<name>A0A7M1QWM6_9ACTO</name>
<gene>
    <name evidence="2" type="ORF">INS88_01405</name>
</gene>
<dbReference type="InterPro" id="IPR036691">
    <property type="entry name" value="Endo/exonu/phosph_ase_sf"/>
</dbReference>